<protein>
    <recommendedName>
        <fullName evidence="4">Cytochrome c oxidase subunit IV</fullName>
    </recommendedName>
</protein>
<reference evidence="2 3" key="1">
    <citation type="submission" date="2018-03" db="EMBL/GenBank/DDBJ databases">
        <title>Genomic Encyclopedia of Archaeal and Bacterial Type Strains, Phase II (KMG-II): from individual species to whole genera.</title>
        <authorList>
            <person name="Goeker M."/>
        </authorList>
    </citation>
    <scope>NUCLEOTIDE SEQUENCE [LARGE SCALE GENOMIC DNA]</scope>
    <source>
        <strain evidence="2 3">DSM 28057</strain>
    </source>
</reference>
<comment type="caution">
    <text evidence="2">The sequence shown here is derived from an EMBL/GenBank/DDBJ whole genome shotgun (WGS) entry which is preliminary data.</text>
</comment>
<name>A0A2P8EEA4_9BACT</name>
<dbReference type="EMBL" id="PYGF01000001">
    <property type="protein sequence ID" value="PSL07773.1"/>
    <property type="molecule type" value="Genomic_DNA"/>
</dbReference>
<accession>A0A2P8EEA4</accession>
<sequence length="81" mass="9153">MEKKNLSILFILIGLTLVMALLDVFNLEIGNYLTSMVMGIAAVKFLLVAFAFMDLRKAHFFWKFATVLIGLLIVLVVGFWV</sequence>
<dbReference type="OrthoDB" id="839926at2"/>
<keyword evidence="3" id="KW-1185">Reference proteome</keyword>
<evidence type="ECO:0000313" key="3">
    <source>
        <dbReference type="Proteomes" id="UP000240708"/>
    </source>
</evidence>
<dbReference type="RefSeq" id="WP_106565823.1">
    <property type="nucleotide sequence ID" value="NZ_JAUVYL010000073.1"/>
</dbReference>
<keyword evidence="1" id="KW-0812">Transmembrane</keyword>
<evidence type="ECO:0008006" key="4">
    <source>
        <dbReference type="Google" id="ProtNLM"/>
    </source>
</evidence>
<proteinExistence type="predicted"/>
<gene>
    <name evidence="2" type="ORF">CLV48_101711</name>
</gene>
<organism evidence="2 3">
    <name type="scientific">Cecembia rubra</name>
    <dbReference type="NCBI Taxonomy" id="1485585"/>
    <lineage>
        <taxon>Bacteria</taxon>
        <taxon>Pseudomonadati</taxon>
        <taxon>Bacteroidota</taxon>
        <taxon>Cytophagia</taxon>
        <taxon>Cytophagales</taxon>
        <taxon>Cyclobacteriaceae</taxon>
        <taxon>Cecembia</taxon>
    </lineage>
</organism>
<feature type="transmembrane region" description="Helical" evidence="1">
    <location>
        <begin position="60"/>
        <end position="80"/>
    </location>
</feature>
<feature type="transmembrane region" description="Helical" evidence="1">
    <location>
        <begin position="32"/>
        <end position="53"/>
    </location>
</feature>
<keyword evidence="1" id="KW-0472">Membrane</keyword>
<keyword evidence="1" id="KW-1133">Transmembrane helix</keyword>
<dbReference type="Proteomes" id="UP000240708">
    <property type="component" value="Unassembled WGS sequence"/>
</dbReference>
<evidence type="ECO:0000256" key="1">
    <source>
        <dbReference type="SAM" id="Phobius"/>
    </source>
</evidence>
<dbReference type="AlphaFoldDB" id="A0A2P8EEA4"/>
<evidence type="ECO:0000313" key="2">
    <source>
        <dbReference type="EMBL" id="PSL07773.1"/>
    </source>
</evidence>